<proteinExistence type="predicted"/>
<evidence type="ECO:0000313" key="2">
    <source>
        <dbReference type="Proteomes" id="UP000799755"/>
    </source>
</evidence>
<evidence type="ECO:0000313" key="1">
    <source>
        <dbReference type="EMBL" id="KAF2464447.1"/>
    </source>
</evidence>
<name>A0ACB6QC12_9PLEO</name>
<comment type="caution">
    <text evidence="1">The sequence shown here is derived from an EMBL/GenBank/DDBJ whole genome shotgun (WGS) entry which is preliminary data.</text>
</comment>
<accession>A0ACB6QC12</accession>
<gene>
    <name evidence="1" type="ORF">BDR25DRAFT_242383</name>
</gene>
<sequence>QLIWASDSYADDVPFQVNLPLERDVPEPKCLLRVPYSHDCNDFKFHVIGGGFADPDRFSAHMKNASDVPNEEREMGIPKMMTVRLHCRILRRPGRFGALKKFVEYFGQKDGV</sequence>
<dbReference type="Proteomes" id="UP000799755">
    <property type="component" value="Unassembled WGS sequence"/>
</dbReference>
<organism evidence="1 2">
    <name type="scientific">Lindgomyces ingoldianus</name>
    <dbReference type="NCBI Taxonomy" id="673940"/>
    <lineage>
        <taxon>Eukaryota</taxon>
        <taxon>Fungi</taxon>
        <taxon>Dikarya</taxon>
        <taxon>Ascomycota</taxon>
        <taxon>Pezizomycotina</taxon>
        <taxon>Dothideomycetes</taxon>
        <taxon>Pleosporomycetidae</taxon>
        <taxon>Pleosporales</taxon>
        <taxon>Lindgomycetaceae</taxon>
        <taxon>Lindgomyces</taxon>
    </lineage>
</organism>
<keyword evidence="2" id="KW-1185">Reference proteome</keyword>
<feature type="non-terminal residue" evidence="1">
    <location>
        <position position="1"/>
    </location>
</feature>
<protein>
    <submittedName>
        <fullName evidence="1">Uncharacterized protein</fullName>
    </submittedName>
</protein>
<reference evidence="1" key="1">
    <citation type="journal article" date="2020" name="Stud. Mycol.">
        <title>101 Dothideomycetes genomes: a test case for predicting lifestyles and emergence of pathogens.</title>
        <authorList>
            <person name="Haridas S."/>
            <person name="Albert R."/>
            <person name="Binder M."/>
            <person name="Bloem J."/>
            <person name="Labutti K."/>
            <person name="Salamov A."/>
            <person name="Andreopoulos B."/>
            <person name="Baker S."/>
            <person name="Barry K."/>
            <person name="Bills G."/>
            <person name="Bluhm B."/>
            <person name="Cannon C."/>
            <person name="Castanera R."/>
            <person name="Culley D."/>
            <person name="Daum C."/>
            <person name="Ezra D."/>
            <person name="Gonzalez J."/>
            <person name="Henrissat B."/>
            <person name="Kuo A."/>
            <person name="Liang C."/>
            <person name="Lipzen A."/>
            <person name="Lutzoni F."/>
            <person name="Magnuson J."/>
            <person name="Mondo S."/>
            <person name="Nolan M."/>
            <person name="Ohm R."/>
            <person name="Pangilinan J."/>
            <person name="Park H.-J."/>
            <person name="Ramirez L."/>
            <person name="Alfaro M."/>
            <person name="Sun H."/>
            <person name="Tritt A."/>
            <person name="Yoshinaga Y."/>
            <person name="Zwiers L.-H."/>
            <person name="Turgeon B."/>
            <person name="Goodwin S."/>
            <person name="Spatafora J."/>
            <person name="Crous P."/>
            <person name="Grigoriev I."/>
        </authorList>
    </citation>
    <scope>NUCLEOTIDE SEQUENCE</scope>
    <source>
        <strain evidence="1">ATCC 200398</strain>
    </source>
</reference>
<dbReference type="EMBL" id="MU003536">
    <property type="protein sequence ID" value="KAF2464447.1"/>
    <property type="molecule type" value="Genomic_DNA"/>
</dbReference>